<keyword evidence="1" id="KW-0175">Coiled coil</keyword>
<gene>
    <name evidence="4" type="ORF">Fcan01_15068</name>
</gene>
<feature type="compositionally biased region" description="Polar residues" evidence="2">
    <location>
        <begin position="204"/>
        <end position="215"/>
    </location>
</feature>
<feature type="region of interest" description="Disordered" evidence="2">
    <location>
        <begin position="283"/>
        <end position="383"/>
    </location>
</feature>
<feature type="compositionally biased region" description="Acidic residues" evidence="2">
    <location>
        <begin position="152"/>
        <end position="162"/>
    </location>
</feature>
<dbReference type="EMBL" id="LNIX01000009">
    <property type="protein sequence ID" value="OXA50388.1"/>
    <property type="molecule type" value="Genomic_DNA"/>
</dbReference>
<dbReference type="PANTHER" id="PTHR15885:SF1">
    <property type="entry name" value="COILED-COIL DOMAIN-CONTAINING PROTEIN 174"/>
    <property type="match status" value="1"/>
</dbReference>
<keyword evidence="5" id="KW-1185">Reference proteome</keyword>
<name>A0A226DZD9_FOLCA</name>
<feature type="region of interest" description="Disordered" evidence="2">
    <location>
        <begin position="135"/>
        <end position="169"/>
    </location>
</feature>
<feature type="region of interest" description="Disordered" evidence="2">
    <location>
        <begin position="197"/>
        <end position="221"/>
    </location>
</feature>
<feature type="domain" description="CCDC174 alpha/beta GRSR" evidence="3">
    <location>
        <begin position="174"/>
        <end position="202"/>
    </location>
</feature>
<dbReference type="PANTHER" id="PTHR15885">
    <property type="entry name" value="COILED-COIL DOMAIN-CONTAINING PROTEIN 174"/>
    <property type="match status" value="1"/>
</dbReference>
<protein>
    <recommendedName>
        <fullName evidence="3">CCDC174 alpha/beta GRSR domain-containing protein</fullName>
    </recommendedName>
</protein>
<dbReference type="AlphaFoldDB" id="A0A226DZD9"/>
<feature type="compositionally biased region" description="Basic and acidic residues" evidence="2">
    <location>
        <begin position="283"/>
        <end position="307"/>
    </location>
</feature>
<evidence type="ECO:0000256" key="2">
    <source>
        <dbReference type="SAM" id="MobiDB-lite"/>
    </source>
</evidence>
<dbReference type="Pfam" id="PF25449">
    <property type="entry name" value="CCDC174_GRSR"/>
    <property type="match status" value="1"/>
</dbReference>
<dbReference type="OrthoDB" id="333551at2759"/>
<feature type="compositionally biased region" description="Basic and acidic residues" evidence="2">
    <location>
        <begin position="353"/>
        <end position="367"/>
    </location>
</feature>
<evidence type="ECO:0000259" key="3">
    <source>
        <dbReference type="Pfam" id="PF25449"/>
    </source>
</evidence>
<feature type="region of interest" description="Disordered" evidence="2">
    <location>
        <begin position="26"/>
        <end position="86"/>
    </location>
</feature>
<dbReference type="OMA" id="PEMRPWD"/>
<dbReference type="Proteomes" id="UP000198287">
    <property type="component" value="Unassembled WGS sequence"/>
</dbReference>
<evidence type="ECO:0000313" key="5">
    <source>
        <dbReference type="Proteomes" id="UP000198287"/>
    </source>
</evidence>
<evidence type="ECO:0000256" key="1">
    <source>
        <dbReference type="ARBA" id="ARBA00023054"/>
    </source>
</evidence>
<proteinExistence type="predicted"/>
<evidence type="ECO:0000313" key="4">
    <source>
        <dbReference type="EMBL" id="OXA50388.1"/>
    </source>
</evidence>
<dbReference type="STRING" id="158441.A0A226DZD9"/>
<dbReference type="GO" id="GO:0005634">
    <property type="term" value="C:nucleus"/>
    <property type="evidence" value="ECO:0007669"/>
    <property type="project" value="TreeGrafter"/>
</dbReference>
<organism evidence="4 5">
    <name type="scientific">Folsomia candida</name>
    <name type="common">Springtail</name>
    <dbReference type="NCBI Taxonomy" id="158441"/>
    <lineage>
        <taxon>Eukaryota</taxon>
        <taxon>Metazoa</taxon>
        <taxon>Ecdysozoa</taxon>
        <taxon>Arthropoda</taxon>
        <taxon>Hexapoda</taxon>
        <taxon>Collembola</taxon>
        <taxon>Entomobryomorpha</taxon>
        <taxon>Isotomoidea</taxon>
        <taxon>Isotomidae</taxon>
        <taxon>Proisotominae</taxon>
        <taxon>Folsomia</taxon>
    </lineage>
</organism>
<sequence>MDSKRKIDVGISSSLVDLKAELLKKHGELQSSRNKQGPVPSGGIRGVPKSVRKSVLLEAKNPYASKNKGIEQRSRRDLEEVKNEERTIEKAKSILEQKAKLYERMTSEALDHDEQEHPVLSRALVNFTQKAIDNIKEANDKGPQQPQRIEDVVDDDDDDEADIDKGFVEDEEEWTEFKDGFGRTRRCLKSDLPSFMSRDDTLSRPITNPEMTSSVPPLGVDPMIEIKRQKWEKDQEEVTRKDSVHYQDVLYDEVRTHGVGFYGFSKDEATRAEQLKDLKKMSEETLATREKVLKSRSAKDSALEERLKKVRAKKRAQLGLPPEEEEKKEVQAESSNIAGDKDQEDGPSSSKKANVETEEVPKEKIMRPWDFGKPGVFGPQPETFDELDAKWLKDRRADRLSEFAPPKSYN</sequence>
<comment type="caution">
    <text evidence="4">The sequence shown here is derived from an EMBL/GenBank/DDBJ whole genome shotgun (WGS) entry which is preliminary data.</text>
</comment>
<dbReference type="InterPro" id="IPR025066">
    <property type="entry name" value="CCDC174-like"/>
</dbReference>
<feature type="compositionally biased region" description="Basic and acidic residues" evidence="2">
    <location>
        <begin position="68"/>
        <end position="86"/>
    </location>
</feature>
<accession>A0A226DZD9</accession>
<reference evidence="4 5" key="1">
    <citation type="submission" date="2015-12" db="EMBL/GenBank/DDBJ databases">
        <title>The genome of Folsomia candida.</title>
        <authorList>
            <person name="Faddeeva A."/>
            <person name="Derks M.F."/>
            <person name="Anvar Y."/>
            <person name="Smit S."/>
            <person name="Van Straalen N."/>
            <person name="Roelofs D."/>
        </authorList>
    </citation>
    <scope>NUCLEOTIDE SEQUENCE [LARGE SCALE GENOMIC DNA]</scope>
    <source>
        <strain evidence="4 5">VU population</strain>
        <tissue evidence="4">Whole body</tissue>
    </source>
</reference>
<dbReference type="Pfam" id="PF13300">
    <property type="entry name" value="DUF4078"/>
    <property type="match status" value="1"/>
</dbReference>
<dbReference type="InterPro" id="IPR057464">
    <property type="entry name" value="CCDC174_GRSR"/>
</dbReference>